<comment type="caution">
    <text evidence="2">The sequence shown here is derived from an EMBL/GenBank/DDBJ whole genome shotgun (WGS) entry which is preliminary data.</text>
</comment>
<evidence type="ECO:0000313" key="3">
    <source>
        <dbReference type="Proteomes" id="UP000253934"/>
    </source>
</evidence>
<dbReference type="SUPFAM" id="SSF81442">
    <property type="entry name" value="Cytochrome c oxidase subunit I-like"/>
    <property type="match status" value="1"/>
</dbReference>
<feature type="transmembrane region" description="Helical" evidence="1">
    <location>
        <begin position="6"/>
        <end position="26"/>
    </location>
</feature>
<accession>A0A369KS19</accession>
<reference evidence="2" key="1">
    <citation type="submission" date="2018-04" db="EMBL/GenBank/DDBJ databases">
        <title>Draft genome sequence of the Candidatus Spirobacillus cienkowskii, a pathogen of freshwater Daphnia species, reconstructed from hemolymph metagenomic reads.</title>
        <authorList>
            <person name="Bresciani L."/>
            <person name="Lemos L.N."/>
            <person name="Wale N."/>
            <person name="Lin J.Y."/>
            <person name="Fernandes G.R."/>
            <person name="Duffy M.A."/>
            <person name="Rodrigues J.M."/>
        </authorList>
    </citation>
    <scope>NUCLEOTIDE SEQUENCE [LARGE SCALE GENOMIC DNA]</scope>
    <source>
        <strain evidence="2">Binning01</strain>
    </source>
</reference>
<feature type="transmembrane region" description="Helical" evidence="1">
    <location>
        <begin position="38"/>
        <end position="60"/>
    </location>
</feature>
<dbReference type="AlphaFoldDB" id="A0A369KS19"/>
<feature type="transmembrane region" description="Helical" evidence="1">
    <location>
        <begin position="66"/>
        <end position="84"/>
    </location>
</feature>
<keyword evidence="1" id="KW-0812">Transmembrane</keyword>
<sequence length="118" mass="13111">MKKNTFSFLAAAFSLIAIFIGIIKLIPHFNSNANLDRTWIIFITTGFPLMIFIYAISGFHQSAKNVAANAYGLILALPTIIAFIYLKSWLGAVCMVLTSILIVAQLFVDRSEEDNHNV</sequence>
<proteinExistence type="predicted"/>
<evidence type="ECO:0000256" key="1">
    <source>
        <dbReference type="SAM" id="Phobius"/>
    </source>
</evidence>
<protein>
    <submittedName>
        <fullName evidence="2">Uncharacterized protein</fullName>
    </submittedName>
</protein>
<organism evidence="2 3">
    <name type="scientific">Spirobacillus cienkowskii</name>
    <dbReference type="NCBI Taxonomy" id="495820"/>
    <lineage>
        <taxon>Bacteria</taxon>
        <taxon>Pseudomonadati</taxon>
        <taxon>Bdellovibrionota</taxon>
        <taxon>Oligoflexia</taxon>
        <taxon>Silvanigrellales</taxon>
        <taxon>Spirobacillus</taxon>
    </lineage>
</organism>
<dbReference type="Proteomes" id="UP000253934">
    <property type="component" value="Unassembled WGS sequence"/>
</dbReference>
<keyword evidence="1" id="KW-1133">Transmembrane helix</keyword>
<evidence type="ECO:0000313" key="2">
    <source>
        <dbReference type="EMBL" id="RDB36392.1"/>
    </source>
</evidence>
<name>A0A369KS19_9BACT</name>
<keyword evidence="3" id="KW-1185">Reference proteome</keyword>
<feature type="transmembrane region" description="Helical" evidence="1">
    <location>
        <begin position="89"/>
        <end position="108"/>
    </location>
</feature>
<gene>
    <name evidence="2" type="ORF">DCC88_05165</name>
</gene>
<keyword evidence="1" id="KW-0472">Membrane</keyword>
<dbReference type="EMBL" id="QOVW01000061">
    <property type="protein sequence ID" value="RDB36392.1"/>
    <property type="molecule type" value="Genomic_DNA"/>
</dbReference>
<dbReference type="InterPro" id="IPR036927">
    <property type="entry name" value="Cyt_c_oxase-like_su1_sf"/>
</dbReference>